<evidence type="ECO:0000313" key="2">
    <source>
        <dbReference type="EMBL" id="EIM96294.1"/>
    </source>
</evidence>
<keyword evidence="3" id="KW-1185">Reference proteome</keyword>
<evidence type="ECO:0000256" key="1">
    <source>
        <dbReference type="SAM" id="MobiDB-lite"/>
    </source>
</evidence>
<protein>
    <submittedName>
        <fullName evidence="2">Uncharacterized protein</fullName>
    </submittedName>
</protein>
<dbReference type="Proteomes" id="UP000004980">
    <property type="component" value="Unassembled WGS sequence"/>
</dbReference>
<proteinExistence type="predicted"/>
<gene>
    <name evidence="2" type="ORF">WQE_34761</name>
</gene>
<comment type="caution">
    <text evidence="2">The sequence shown here is derived from an EMBL/GenBank/DDBJ whole genome shotgun (WGS) entry which is preliminary data.</text>
</comment>
<reference evidence="2 3" key="1">
    <citation type="journal article" date="2012" name="J. Bacteriol.">
        <title>Draft Genome Sequence of the Soil Bacterium Burkholderia terrae Strain BS001, Which Interacts with Fungal Surface Structures.</title>
        <authorList>
            <person name="Nazir R."/>
            <person name="Hansen M.A."/>
            <person name="Sorensen S."/>
            <person name="van Elsas J.D."/>
        </authorList>
    </citation>
    <scope>NUCLEOTIDE SEQUENCE [LARGE SCALE GENOMIC DNA]</scope>
    <source>
        <strain evidence="2 3">BS001</strain>
    </source>
</reference>
<organism evidence="2 3">
    <name type="scientific">Paraburkholderia hospita</name>
    <dbReference type="NCBI Taxonomy" id="169430"/>
    <lineage>
        <taxon>Bacteria</taxon>
        <taxon>Pseudomonadati</taxon>
        <taxon>Pseudomonadota</taxon>
        <taxon>Betaproteobacteria</taxon>
        <taxon>Burkholderiales</taxon>
        <taxon>Burkholderiaceae</taxon>
        <taxon>Paraburkholderia</taxon>
    </lineage>
</organism>
<dbReference type="EMBL" id="AKAU01000197">
    <property type="protein sequence ID" value="EIM96294.1"/>
    <property type="molecule type" value="Genomic_DNA"/>
</dbReference>
<feature type="region of interest" description="Disordered" evidence="1">
    <location>
        <begin position="64"/>
        <end position="86"/>
    </location>
</feature>
<name>A0ABP2PFI7_9BURK</name>
<accession>A0ABP2PFI7</accession>
<sequence>MVESYCADHTDPSCSYGATFAHEATHVGQFQQGQQVFLKGAGLQFLDWIGVDVYKYKPRTPRSELSIEQQGQRNEDNFHFPWRTAP</sequence>
<evidence type="ECO:0000313" key="3">
    <source>
        <dbReference type="Proteomes" id="UP000004980"/>
    </source>
</evidence>